<sequence>MMRRPISTFGFGVVDLKLRLALRVVALAAICFFLAAICMLIADDRFQRSQMEAIAEVVGKGLELQLEQFSWVRLENTRFPDLELVASPFLLPGLCIEYRAAADATSQRFFCSGTRSAHAPKVFATLYRWFRRDSEVVRPITFGKRVRGFAVVSVDTTSLIEQSWNDMGRLLAVIAVTLTALCGLIYVAVERLLRPTRIIVSGLEALSASDFSTRLPKFDLAELSSIRTVFNSLAETLERTVAERNALTQRLIAVQDEERLVLSRELHDEFAQSLTAIGAMAASVAHTAKSELPALLPECRGISRATAQMMDTLRGALVRLRPPDIAELGLTASLQSLVADWNSRTRGTPIYEINVAGSIDDLPIAFGTNLYRIVQEAVTNAAKHANAQHVVVRVQSHDRTAADGGPKRSEVELLVEDDGIGFASSAKSGMGLVGMRERVAALDGRMSFETRDSKGTRLRAVVPLPSAKREAVA</sequence>
<evidence type="ECO:0000256" key="4">
    <source>
        <dbReference type="ARBA" id="ARBA00022553"/>
    </source>
</evidence>
<dbReference type="Pfam" id="PF02518">
    <property type="entry name" value="HATPase_c"/>
    <property type="match status" value="1"/>
</dbReference>
<keyword evidence="6 11" id="KW-0418">Kinase</keyword>
<evidence type="ECO:0000313" key="11">
    <source>
        <dbReference type="EMBL" id="GEP12638.1"/>
    </source>
</evidence>
<evidence type="ECO:0000256" key="7">
    <source>
        <dbReference type="ARBA" id="ARBA00023012"/>
    </source>
</evidence>
<dbReference type="Pfam" id="PF07730">
    <property type="entry name" value="HisKA_3"/>
    <property type="match status" value="1"/>
</dbReference>
<dbReference type="InterPro" id="IPR003660">
    <property type="entry name" value="HAMP_dom"/>
</dbReference>
<keyword evidence="7" id="KW-0902">Two-component regulatory system</keyword>
<dbReference type="SUPFAM" id="SSF55874">
    <property type="entry name" value="ATPase domain of HSP90 chaperone/DNA topoisomerase II/histidine kinase"/>
    <property type="match status" value="1"/>
</dbReference>
<evidence type="ECO:0000259" key="10">
    <source>
        <dbReference type="PROSITE" id="PS50885"/>
    </source>
</evidence>
<keyword evidence="12" id="KW-1185">Reference proteome</keyword>
<dbReference type="Proteomes" id="UP000321750">
    <property type="component" value="Unassembled WGS sequence"/>
</dbReference>
<evidence type="ECO:0000256" key="2">
    <source>
        <dbReference type="ARBA" id="ARBA00004370"/>
    </source>
</evidence>
<keyword evidence="8" id="KW-0812">Transmembrane</keyword>
<evidence type="ECO:0000256" key="1">
    <source>
        <dbReference type="ARBA" id="ARBA00000085"/>
    </source>
</evidence>
<comment type="subcellular location">
    <subcellularLocation>
        <location evidence="2">Membrane</location>
    </subcellularLocation>
</comment>
<dbReference type="InterPro" id="IPR005467">
    <property type="entry name" value="His_kinase_dom"/>
</dbReference>
<dbReference type="EMBL" id="BJZV01000054">
    <property type="protein sequence ID" value="GEP12638.1"/>
    <property type="molecule type" value="Genomic_DNA"/>
</dbReference>
<dbReference type="SMART" id="SM00304">
    <property type="entry name" value="HAMP"/>
    <property type="match status" value="1"/>
</dbReference>
<keyword evidence="4" id="KW-0597">Phosphoprotein</keyword>
<comment type="catalytic activity">
    <reaction evidence="1">
        <text>ATP + protein L-histidine = ADP + protein N-phospho-L-histidine.</text>
        <dbReference type="EC" id="2.7.13.3"/>
    </reaction>
</comment>
<dbReference type="EC" id="2.7.13.3" evidence="3"/>
<dbReference type="PANTHER" id="PTHR24421">
    <property type="entry name" value="NITRATE/NITRITE SENSOR PROTEIN NARX-RELATED"/>
    <property type="match status" value="1"/>
</dbReference>
<evidence type="ECO:0000256" key="5">
    <source>
        <dbReference type="ARBA" id="ARBA00022679"/>
    </source>
</evidence>
<gene>
    <name evidence="11" type="ORF">MGN01_44830</name>
</gene>
<dbReference type="SMART" id="SM00387">
    <property type="entry name" value="HATPase_c"/>
    <property type="match status" value="1"/>
</dbReference>
<dbReference type="InterPro" id="IPR003594">
    <property type="entry name" value="HATPase_dom"/>
</dbReference>
<keyword evidence="8" id="KW-1133">Transmembrane helix</keyword>
<dbReference type="PROSITE" id="PS50885">
    <property type="entry name" value="HAMP"/>
    <property type="match status" value="1"/>
</dbReference>
<dbReference type="PROSITE" id="PS50109">
    <property type="entry name" value="HIS_KIN"/>
    <property type="match status" value="1"/>
</dbReference>
<keyword evidence="8" id="KW-0472">Membrane</keyword>
<evidence type="ECO:0000313" key="12">
    <source>
        <dbReference type="Proteomes" id="UP000321750"/>
    </source>
</evidence>
<dbReference type="CDD" id="cd16917">
    <property type="entry name" value="HATPase_UhpB-NarQ-NarX-like"/>
    <property type="match status" value="1"/>
</dbReference>
<evidence type="ECO:0000256" key="8">
    <source>
        <dbReference type="SAM" id="Phobius"/>
    </source>
</evidence>
<dbReference type="Gene3D" id="6.10.340.10">
    <property type="match status" value="1"/>
</dbReference>
<protein>
    <recommendedName>
        <fullName evidence="3">histidine kinase</fullName>
        <ecNumber evidence="3">2.7.13.3</ecNumber>
    </recommendedName>
</protein>
<feature type="domain" description="HAMP" evidence="10">
    <location>
        <begin position="190"/>
        <end position="242"/>
    </location>
</feature>
<dbReference type="PANTHER" id="PTHR24421:SF58">
    <property type="entry name" value="SIGNAL TRANSDUCTION HISTIDINE-PROTEIN KINASE_PHOSPHATASE UHPB"/>
    <property type="match status" value="1"/>
</dbReference>
<reference evidence="11 12" key="1">
    <citation type="submission" date="2019-07" db="EMBL/GenBank/DDBJ databases">
        <title>Whole genome shotgun sequence of Methylobacterium gnaphalii NBRC 107716.</title>
        <authorList>
            <person name="Hosoyama A."/>
            <person name="Uohara A."/>
            <person name="Ohji S."/>
            <person name="Ichikawa N."/>
        </authorList>
    </citation>
    <scope>NUCLEOTIDE SEQUENCE [LARGE SCALE GENOMIC DNA]</scope>
    <source>
        <strain evidence="11 12">NBRC 107716</strain>
    </source>
</reference>
<dbReference type="InterPro" id="IPR036890">
    <property type="entry name" value="HATPase_C_sf"/>
</dbReference>
<dbReference type="AlphaFoldDB" id="A0A512JRP6"/>
<name>A0A512JRP6_9HYPH</name>
<feature type="transmembrane region" description="Helical" evidence="8">
    <location>
        <begin position="170"/>
        <end position="189"/>
    </location>
</feature>
<accession>A0A512JRP6</accession>
<dbReference type="GO" id="GO:0000155">
    <property type="term" value="F:phosphorelay sensor kinase activity"/>
    <property type="evidence" value="ECO:0007669"/>
    <property type="project" value="InterPro"/>
</dbReference>
<feature type="transmembrane region" description="Helical" evidence="8">
    <location>
        <begin position="20"/>
        <end position="42"/>
    </location>
</feature>
<evidence type="ECO:0000256" key="3">
    <source>
        <dbReference type="ARBA" id="ARBA00012438"/>
    </source>
</evidence>
<dbReference type="Gene3D" id="1.20.5.1930">
    <property type="match status" value="1"/>
</dbReference>
<evidence type="ECO:0000256" key="6">
    <source>
        <dbReference type="ARBA" id="ARBA00022777"/>
    </source>
</evidence>
<feature type="domain" description="Histidine kinase" evidence="9">
    <location>
        <begin position="370"/>
        <end position="466"/>
    </location>
</feature>
<keyword evidence="5" id="KW-0808">Transferase</keyword>
<dbReference type="InterPro" id="IPR011712">
    <property type="entry name" value="Sig_transdc_His_kin_sub3_dim/P"/>
</dbReference>
<organism evidence="11 12">
    <name type="scientific">Methylobacterium gnaphalii</name>
    <dbReference type="NCBI Taxonomy" id="1010610"/>
    <lineage>
        <taxon>Bacteria</taxon>
        <taxon>Pseudomonadati</taxon>
        <taxon>Pseudomonadota</taxon>
        <taxon>Alphaproteobacteria</taxon>
        <taxon>Hyphomicrobiales</taxon>
        <taxon>Methylobacteriaceae</taxon>
        <taxon>Methylobacterium</taxon>
    </lineage>
</organism>
<dbReference type="GO" id="GO:0016020">
    <property type="term" value="C:membrane"/>
    <property type="evidence" value="ECO:0007669"/>
    <property type="project" value="UniProtKB-SubCell"/>
</dbReference>
<dbReference type="GO" id="GO:0046983">
    <property type="term" value="F:protein dimerization activity"/>
    <property type="evidence" value="ECO:0007669"/>
    <property type="project" value="InterPro"/>
</dbReference>
<dbReference type="Gene3D" id="3.30.565.10">
    <property type="entry name" value="Histidine kinase-like ATPase, C-terminal domain"/>
    <property type="match status" value="1"/>
</dbReference>
<comment type="caution">
    <text evidence="11">The sequence shown here is derived from an EMBL/GenBank/DDBJ whole genome shotgun (WGS) entry which is preliminary data.</text>
</comment>
<dbReference type="InterPro" id="IPR050482">
    <property type="entry name" value="Sensor_HK_TwoCompSys"/>
</dbReference>
<proteinExistence type="predicted"/>
<evidence type="ECO:0000259" key="9">
    <source>
        <dbReference type="PROSITE" id="PS50109"/>
    </source>
</evidence>